<evidence type="ECO:0000313" key="2">
    <source>
        <dbReference type="EMBL" id="CAA9358202.1"/>
    </source>
</evidence>
<accession>A0A6J4MIF3</accession>
<dbReference type="EMBL" id="CADCUJ010000085">
    <property type="protein sequence ID" value="CAA9358202.1"/>
    <property type="molecule type" value="Genomic_DNA"/>
</dbReference>
<dbReference type="EC" id="3.4.21.89" evidence="2"/>
<protein>
    <submittedName>
        <fullName evidence="2">Signal peptidase I</fullName>
        <ecNumber evidence="2">3.4.21.89</ecNumber>
    </submittedName>
</protein>
<evidence type="ECO:0000256" key="1">
    <source>
        <dbReference type="SAM" id="MobiDB-lite"/>
    </source>
</evidence>
<feature type="non-terminal residue" evidence="2">
    <location>
        <position position="1"/>
    </location>
</feature>
<proteinExistence type="predicted"/>
<feature type="region of interest" description="Disordered" evidence="1">
    <location>
        <begin position="113"/>
        <end position="242"/>
    </location>
</feature>
<gene>
    <name evidence="2" type="ORF">AVDCRST_MAG72-2003</name>
</gene>
<reference evidence="2" key="1">
    <citation type="submission" date="2020-02" db="EMBL/GenBank/DDBJ databases">
        <authorList>
            <person name="Meier V. D."/>
        </authorList>
    </citation>
    <scope>NUCLEOTIDE SEQUENCE</scope>
    <source>
        <strain evidence="2">AVDCRST_MAG72</strain>
    </source>
</reference>
<name>A0A6J4MIF3_9ACTN</name>
<dbReference type="AlphaFoldDB" id="A0A6J4MIF3"/>
<keyword evidence="2" id="KW-0378">Hydrolase</keyword>
<feature type="compositionally biased region" description="Basic residues" evidence="1">
    <location>
        <begin position="199"/>
        <end position="215"/>
    </location>
</feature>
<organism evidence="2">
    <name type="scientific">uncultured Nocardioidaceae bacterium</name>
    <dbReference type="NCBI Taxonomy" id="253824"/>
    <lineage>
        <taxon>Bacteria</taxon>
        <taxon>Bacillati</taxon>
        <taxon>Actinomycetota</taxon>
        <taxon>Actinomycetes</taxon>
        <taxon>Propionibacteriales</taxon>
        <taxon>Nocardioidaceae</taxon>
        <taxon>environmental samples</taxon>
    </lineage>
</organism>
<dbReference type="GO" id="GO:0009003">
    <property type="term" value="F:signal peptidase activity"/>
    <property type="evidence" value="ECO:0007669"/>
    <property type="project" value="UniProtKB-EC"/>
</dbReference>
<feature type="non-terminal residue" evidence="2">
    <location>
        <position position="242"/>
    </location>
</feature>
<sequence>DQGLGEPRPGQRGLAARGPRPQVQARPAAPGLAGDAPAPVHRLGARDRDQGLLHAGLLHPVGLDERHLGVQRPHPGAEGVLLGRRARARRHRGVRGPGELVAADRPAHCRQPGDPGAGAVRALPDGWTPGEAGHRRRGGHRDVLRPAGPGGRQRCAAQREGLPGPRGGTVADQLQGAAGPRGAYLGPGGQPLELCRLPRAPRRPGGRHGPGRPRGRQGVLRGLAAEPRQDLGATGHLRRRRV</sequence>
<feature type="compositionally biased region" description="Low complexity" evidence="1">
    <location>
        <begin position="15"/>
        <end position="39"/>
    </location>
</feature>
<feature type="region of interest" description="Disordered" evidence="1">
    <location>
        <begin position="1"/>
        <end position="47"/>
    </location>
</feature>